<keyword evidence="1" id="KW-0547">Nucleotide-binding</keyword>
<evidence type="ECO:0000259" key="5">
    <source>
        <dbReference type="Pfam" id="PF08378"/>
    </source>
</evidence>
<dbReference type="InterPro" id="IPR000212">
    <property type="entry name" value="DNA_helicase_UvrD/REP"/>
</dbReference>
<dbReference type="InterPro" id="IPR011528">
    <property type="entry name" value="NERD"/>
</dbReference>
<dbReference type="EMBL" id="VOQF01000001">
    <property type="protein sequence ID" value="TXC92637.1"/>
    <property type="molecule type" value="Genomic_DNA"/>
</dbReference>
<sequence>MAVTIPENIRSSATAGERLFFRTLKTYLPDDYIVYYEPEIQGRRPDFVIIGPDLGVVVLEVKDYTKNTLFQINNDEWQIVSSSGQNAFVKSPMKQARDNMFHVVDALKKDKSLVQLDGKYKFQLKFPYGHGVVFTRLYSKDFVEHGMYSVIEPSLCLTRDEIDPDKEAFSEEVLMEKILNMFVVPFRLREPLSIEDINAIRYHLFPEVRISAEYKQPVPYQDQLLLSLHDIKTMDLHQENLAKQIGDKNRLIRGVAGSGKTIILASRAKMLSKQNPDWKILILCYNISLANSIQQMITHMLNEPEDLFDFDPNSKVVTNENIIVRNFHSWLKNDLRIKEHQLPTIIEKVGKKEAILPTYDAVLIDEGQDFEADWLRLVSSLINVNTQSLLLVEDRAQTIYNRKRSYLQDTGLSFQGRSKVLSINYRNTHQILTFAWDFYRKHSLFKNKVVKGDLDGEIIAPQSTKRKGPEPGIIKAKNFFEETKMIARQIMKLHEEKKVSYDEMLILYRVKKTYQTPIIDVIKKALTGTNLPFYWITENDVSKRSYEKEDGKIKISTIESSKGLDFRAVFIVNIDSMPFPLVENKEREVSLFYIGMTRAQEYLCLSYSGESEFTNYLDDIREERKQVKTGVEKAN</sequence>
<evidence type="ECO:0000256" key="1">
    <source>
        <dbReference type="ARBA" id="ARBA00022741"/>
    </source>
</evidence>
<evidence type="ECO:0000313" key="8">
    <source>
        <dbReference type="Proteomes" id="UP000321363"/>
    </source>
</evidence>
<dbReference type="GO" id="GO:0005524">
    <property type="term" value="F:ATP binding"/>
    <property type="evidence" value="ECO:0007669"/>
    <property type="project" value="UniProtKB-KW"/>
</dbReference>
<dbReference type="GO" id="GO:0000725">
    <property type="term" value="P:recombinational repair"/>
    <property type="evidence" value="ECO:0007669"/>
    <property type="project" value="TreeGrafter"/>
</dbReference>
<protein>
    <submittedName>
        <fullName evidence="7">AAA family ATPase</fullName>
    </submittedName>
</protein>
<dbReference type="GO" id="GO:0003677">
    <property type="term" value="F:DNA binding"/>
    <property type="evidence" value="ECO:0007669"/>
    <property type="project" value="InterPro"/>
</dbReference>
<dbReference type="PANTHER" id="PTHR11070">
    <property type="entry name" value="UVRD / RECB / PCRA DNA HELICASE FAMILY MEMBER"/>
    <property type="match status" value="1"/>
</dbReference>
<dbReference type="Proteomes" id="UP000321363">
    <property type="component" value="Unassembled WGS sequence"/>
</dbReference>
<feature type="domain" description="UvrD-like helicase C-terminal" evidence="6">
    <location>
        <begin position="420"/>
        <end position="539"/>
    </location>
</feature>
<dbReference type="OrthoDB" id="7066673at2"/>
<dbReference type="Gene3D" id="3.40.50.300">
    <property type="entry name" value="P-loop containing nucleotide triphosphate hydrolases"/>
    <property type="match status" value="2"/>
</dbReference>
<evidence type="ECO:0000256" key="4">
    <source>
        <dbReference type="ARBA" id="ARBA00022840"/>
    </source>
</evidence>
<evidence type="ECO:0000313" key="7">
    <source>
        <dbReference type="EMBL" id="TXC92637.1"/>
    </source>
</evidence>
<dbReference type="Pfam" id="PF13361">
    <property type="entry name" value="UvrD_C"/>
    <property type="match status" value="2"/>
</dbReference>
<feature type="domain" description="NERD" evidence="5">
    <location>
        <begin position="14"/>
        <end position="108"/>
    </location>
</feature>
<dbReference type="GO" id="GO:0016787">
    <property type="term" value="F:hydrolase activity"/>
    <property type="evidence" value="ECO:0007669"/>
    <property type="project" value="UniProtKB-KW"/>
</dbReference>
<dbReference type="InterPro" id="IPR027417">
    <property type="entry name" value="P-loop_NTPase"/>
</dbReference>
<keyword evidence="4" id="KW-0067">ATP-binding</keyword>
<dbReference type="Pfam" id="PF13245">
    <property type="entry name" value="AAA_19"/>
    <property type="match status" value="1"/>
</dbReference>
<evidence type="ECO:0000259" key="6">
    <source>
        <dbReference type="Pfam" id="PF13361"/>
    </source>
</evidence>
<feature type="domain" description="UvrD-like helicase C-terminal" evidence="6">
    <location>
        <begin position="546"/>
        <end position="608"/>
    </location>
</feature>
<evidence type="ECO:0000256" key="3">
    <source>
        <dbReference type="ARBA" id="ARBA00022806"/>
    </source>
</evidence>
<reference evidence="7 8" key="1">
    <citation type="journal article" date="2005" name="Int. J. Syst. Evol. Microbiol.">
        <title>Bacillus litoralis sp. nov., isolated from a tidal flat of the Yellow Sea in Korea.</title>
        <authorList>
            <person name="Yoon J.H."/>
            <person name="Oh T.K."/>
        </authorList>
    </citation>
    <scope>NUCLEOTIDE SEQUENCE [LARGE SCALE GENOMIC DNA]</scope>
    <source>
        <strain evidence="7 8">SW-211</strain>
    </source>
</reference>
<accession>A0A5C6W3W9</accession>
<proteinExistence type="predicted"/>
<keyword evidence="3" id="KW-0347">Helicase</keyword>
<comment type="caution">
    <text evidence="7">The sequence shown here is derived from an EMBL/GenBank/DDBJ whole genome shotgun (WGS) entry which is preliminary data.</text>
</comment>
<dbReference type="GO" id="GO:0043138">
    <property type="term" value="F:3'-5' DNA helicase activity"/>
    <property type="evidence" value="ECO:0007669"/>
    <property type="project" value="TreeGrafter"/>
</dbReference>
<dbReference type="SUPFAM" id="SSF52540">
    <property type="entry name" value="P-loop containing nucleoside triphosphate hydrolases"/>
    <property type="match status" value="1"/>
</dbReference>
<dbReference type="GO" id="GO:0005829">
    <property type="term" value="C:cytosol"/>
    <property type="evidence" value="ECO:0007669"/>
    <property type="project" value="TreeGrafter"/>
</dbReference>
<gene>
    <name evidence="7" type="ORF">FS935_00020</name>
</gene>
<dbReference type="AlphaFoldDB" id="A0A5C6W3W9"/>
<dbReference type="RefSeq" id="WP_146945497.1">
    <property type="nucleotide sequence ID" value="NZ_VOQF01000001.1"/>
</dbReference>
<evidence type="ECO:0000256" key="2">
    <source>
        <dbReference type="ARBA" id="ARBA00022801"/>
    </source>
</evidence>
<dbReference type="InterPro" id="IPR014017">
    <property type="entry name" value="DNA_helicase_UvrD-like_C"/>
</dbReference>
<keyword evidence="8" id="KW-1185">Reference proteome</keyword>
<dbReference type="Pfam" id="PF08378">
    <property type="entry name" value="NERD"/>
    <property type="match status" value="1"/>
</dbReference>
<dbReference type="PANTHER" id="PTHR11070:SF2">
    <property type="entry name" value="ATP-DEPENDENT DNA HELICASE SRS2"/>
    <property type="match status" value="1"/>
</dbReference>
<name>A0A5C6W3W9_9BACI</name>
<organism evidence="7 8">
    <name type="scientific">Metabacillus litoralis</name>
    <dbReference type="NCBI Taxonomy" id="152268"/>
    <lineage>
        <taxon>Bacteria</taxon>
        <taxon>Bacillati</taxon>
        <taxon>Bacillota</taxon>
        <taxon>Bacilli</taxon>
        <taxon>Bacillales</taxon>
        <taxon>Bacillaceae</taxon>
        <taxon>Metabacillus</taxon>
    </lineage>
</organism>
<keyword evidence="2" id="KW-0378">Hydrolase</keyword>